<feature type="region of interest" description="Disordered" evidence="1">
    <location>
        <begin position="168"/>
        <end position="216"/>
    </location>
</feature>
<gene>
    <name evidence="4" type="ORF">JS533_012225</name>
</gene>
<evidence type="ECO:0000256" key="1">
    <source>
        <dbReference type="SAM" id="MobiDB-lite"/>
    </source>
</evidence>
<feature type="signal peptide" evidence="2">
    <location>
        <begin position="1"/>
        <end position="33"/>
    </location>
</feature>
<dbReference type="Pfam" id="PF18885">
    <property type="entry name" value="DUF5648"/>
    <property type="match status" value="2"/>
</dbReference>
<proteinExistence type="predicted"/>
<keyword evidence="2" id="KW-0732">Signal</keyword>
<reference evidence="4 5" key="1">
    <citation type="journal article" date="2021" name="Environ. Microbiol.">
        <title>Genetic insights into the dark matter of the mammalian gut microbiota through targeted genome reconstruction.</title>
        <authorList>
            <person name="Lugli G.A."/>
            <person name="Alessandri G."/>
            <person name="Milani C."/>
            <person name="Viappiani A."/>
            <person name="Fontana F."/>
            <person name="Tarracchini C."/>
            <person name="Mancabelli L."/>
            <person name="Argentini C."/>
            <person name="Ruiz L."/>
            <person name="Margolles A."/>
            <person name="van Sinderen D."/>
            <person name="Turroni F."/>
            <person name="Ventura M."/>
        </authorList>
    </citation>
    <scope>NUCLEOTIDE SEQUENCE [LARGE SCALE GENOMIC DNA]</scope>
    <source>
        <strain evidence="4 5">MA1</strain>
    </source>
</reference>
<evidence type="ECO:0000313" key="5">
    <source>
        <dbReference type="Proteomes" id="UP000710815"/>
    </source>
</evidence>
<reference evidence="4 5" key="2">
    <citation type="journal article" date="2021" name="Syst. Appl. Microbiol.">
        <title>Phylogenetic classification of ten novel species belonging to the genus Bifidobacterium comprising B. phasiani sp. nov., B. pongonis sp. nov., B. saguinibicoloris sp. nov., B. colobi sp. nov., B. simiiventris sp. nov., B. santillanense sp. nov., B. miconis sp. nov., B. amazonense sp. nov., B. pluvialisilvae sp. nov., and B. miconisargentati sp. nov.</title>
        <authorList>
            <person name="Lugli G.A."/>
            <person name="Calvete-Torre I."/>
            <person name="Alessandri G."/>
            <person name="Milani C."/>
            <person name="Turroni F."/>
            <person name="Laiolo P."/>
            <person name="Ossiprandi M.C."/>
            <person name="Margolles A."/>
            <person name="Ruiz L."/>
            <person name="Ventura M."/>
        </authorList>
    </citation>
    <scope>NUCLEOTIDE SEQUENCE [LARGE SCALE GENOMIC DNA]</scope>
    <source>
        <strain evidence="4 5">MA1</strain>
    </source>
</reference>
<evidence type="ECO:0000259" key="3">
    <source>
        <dbReference type="Pfam" id="PF18885"/>
    </source>
</evidence>
<feature type="domain" description="DUF5648" evidence="3">
    <location>
        <begin position="28"/>
        <end position="136"/>
    </location>
</feature>
<name>A0ABS9VY40_9BIFI</name>
<feature type="chain" id="PRO_5047135206" description="DUF5648 domain-containing protein" evidence="2">
    <location>
        <begin position="34"/>
        <end position="231"/>
    </location>
</feature>
<dbReference type="Proteomes" id="UP000710815">
    <property type="component" value="Unassembled WGS sequence"/>
</dbReference>
<dbReference type="RefSeq" id="WP_241514957.1">
    <property type="nucleotide sequence ID" value="NZ_JAFEJT020000074.1"/>
</dbReference>
<evidence type="ECO:0000313" key="4">
    <source>
        <dbReference type="EMBL" id="MCH9277021.1"/>
    </source>
</evidence>
<organism evidence="4 5">
    <name type="scientific">Bifidobacterium amazonense</name>
    <dbReference type="NCBI Taxonomy" id="2809027"/>
    <lineage>
        <taxon>Bacteria</taxon>
        <taxon>Bacillati</taxon>
        <taxon>Actinomycetota</taxon>
        <taxon>Actinomycetes</taxon>
        <taxon>Bifidobacteriales</taxon>
        <taxon>Bifidobacteriaceae</taxon>
        <taxon>Bifidobacterium</taxon>
    </lineage>
</organism>
<evidence type="ECO:0000256" key="2">
    <source>
        <dbReference type="SAM" id="SignalP"/>
    </source>
</evidence>
<comment type="caution">
    <text evidence="4">The sequence shown here is derived from an EMBL/GenBank/DDBJ whole genome shotgun (WGS) entry which is preliminary data.</text>
</comment>
<dbReference type="EMBL" id="JAFEJT020000074">
    <property type="protein sequence ID" value="MCH9277021.1"/>
    <property type="molecule type" value="Genomic_DNA"/>
</dbReference>
<dbReference type="InterPro" id="IPR043708">
    <property type="entry name" value="DUF5648"/>
</dbReference>
<protein>
    <recommendedName>
        <fullName evidence="3">DUF5648 domain-containing protein</fullName>
    </recommendedName>
</protein>
<keyword evidence="5" id="KW-1185">Reference proteome</keyword>
<sequence>MQMRKTISALVSALTLIVAFGLASVTGVSTANAAGWKQEGVAWMAPSSGGMEVYRLKDPRTGLHHYTVDTNERDGLVKNHHWQYEGVAFHADTEGQEVYRLYNPVNKRHNYTLDTNERDTLANKYGWRYEGVAWYVGQSADLPVYRARNLSNGEHLWTIDANEYAALGKESTKPTTTPSKPKPTPSQPSSTQKGITPGAFCSPEGAKGIGKKNGKTYTCKYDANGKLRWRQ</sequence>
<feature type="domain" description="DUF5648" evidence="3">
    <location>
        <begin position="140"/>
        <end position="169"/>
    </location>
</feature>
<accession>A0ABS9VY40</accession>